<evidence type="ECO:0000256" key="1">
    <source>
        <dbReference type="SAM" id="MobiDB-lite"/>
    </source>
</evidence>
<dbReference type="Pfam" id="PF01869">
    <property type="entry name" value="BcrAD_BadFG"/>
    <property type="match status" value="1"/>
</dbReference>
<dbReference type="EMBL" id="CAEZSR010000047">
    <property type="protein sequence ID" value="CAB4557762.1"/>
    <property type="molecule type" value="Genomic_DNA"/>
</dbReference>
<dbReference type="InterPro" id="IPR052519">
    <property type="entry name" value="Euk-type_GlcNAc_Kinase"/>
</dbReference>
<feature type="compositionally biased region" description="Polar residues" evidence="1">
    <location>
        <begin position="309"/>
        <end position="322"/>
    </location>
</feature>
<reference evidence="3" key="1">
    <citation type="submission" date="2020-05" db="EMBL/GenBank/DDBJ databases">
        <authorList>
            <person name="Chiriac C."/>
            <person name="Salcher M."/>
            <person name="Ghai R."/>
            <person name="Kavagutti S V."/>
        </authorList>
    </citation>
    <scope>NUCLEOTIDE SEQUENCE</scope>
</reference>
<dbReference type="PANTHER" id="PTHR43190">
    <property type="entry name" value="N-ACETYL-D-GLUCOSAMINE KINASE"/>
    <property type="match status" value="1"/>
</dbReference>
<accession>A0A6J6D1W8</accession>
<proteinExistence type="predicted"/>
<protein>
    <submittedName>
        <fullName evidence="3">Unannotated protein</fullName>
    </submittedName>
</protein>
<feature type="domain" description="ATPase BadF/BadG/BcrA/BcrD type" evidence="2">
    <location>
        <begin position="3"/>
        <end position="260"/>
    </location>
</feature>
<dbReference type="PANTHER" id="PTHR43190:SF3">
    <property type="entry name" value="N-ACETYL-D-GLUCOSAMINE KINASE"/>
    <property type="match status" value="1"/>
</dbReference>
<dbReference type="InterPro" id="IPR043129">
    <property type="entry name" value="ATPase_NBD"/>
</dbReference>
<dbReference type="Gene3D" id="3.30.420.40">
    <property type="match status" value="2"/>
</dbReference>
<organism evidence="3">
    <name type="scientific">freshwater metagenome</name>
    <dbReference type="NCBI Taxonomy" id="449393"/>
    <lineage>
        <taxon>unclassified sequences</taxon>
        <taxon>metagenomes</taxon>
        <taxon>ecological metagenomes</taxon>
    </lineage>
</organism>
<evidence type="ECO:0000259" key="2">
    <source>
        <dbReference type="Pfam" id="PF01869"/>
    </source>
</evidence>
<dbReference type="InterPro" id="IPR002731">
    <property type="entry name" value="ATPase_BadF"/>
</dbReference>
<sequence>MLLGVDGGGTKTDLVVADLSGVTLATLRTGCVNHEAVGLDAAAEVLRDGVDRVLADAGVAHHEVAAAVFGLAGLDFASDEAALDERIAAFGLGGVRAVVNDSWIALHAGASEGWGIVSIAGTGAVVAGRDRSGRRFRTLAVGWGEPCGAASLVTDLLHAVAAAHHGSGPVTSLTGRVLDRFGAPDVVTLFEWIGRHRVRPDGSLAPLLQLAADDDADEVAAAILTASGARHAATVVGVATRLDLRDDAFEVVTAGGVHESGGRFAAGFAGALAHGCTRATIVPLGRPPVSGAVRWALDLAAERRAGQESMGQESMGQESMGQESRKSEGSTRRVIDQ</sequence>
<gene>
    <name evidence="3" type="ORF">UFOPK1493_01531</name>
</gene>
<evidence type="ECO:0000313" key="3">
    <source>
        <dbReference type="EMBL" id="CAB4557762.1"/>
    </source>
</evidence>
<dbReference type="SUPFAM" id="SSF53067">
    <property type="entry name" value="Actin-like ATPase domain"/>
    <property type="match status" value="2"/>
</dbReference>
<dbReference type="AlphaFoldDB" id="A0A6J6D1W8"/>
<feature type="compositionally biased region" description="Basic and acidic residues" evidence="1">
    <location>
        <begin position="323"/>
        <end position="337"/>
    </location>
</feature>
<name>A0A6J6D1W8_9ZZZZ</name>
<feature type="region of interest" description="Disordered" evidence="1">
    <location>
        <begin position="304"/>
        <end position="337"/>
    </location>
</feature>